<dbReference type="Proteomes" id="UP001283361">
    <property type="component" value="Unassembled WGS sequence"/>
</dbReference>
<evidence type="ECO:0000313" key="1">
    <source>
        <dbReference type="EMBL" id="KAK3755372.1"/>
    </source>
</evidence>
<sequence length="105" mass="11721">MRAVIDASDCLNTELSQNPSDSYFLHIPYRSSPSPIFSKSHIEKAHPHVLLILCRKSPPILPTLSKQSNIKSSNRLYLDIDSSKRAFCPMLTTLLCACHSKCTSC</sequence>
<protein>
    <submittedName>
        <fullName evidence="1">Uncharacterized protein</fullName>
    </submittedName>
</protein>
<evidence type="ECO:0000313" key="2">
    <source>
        <dbReference type="Proteomes" id="UP001283361"/>
    </source>
</evidence>
<accession>A0AAE0YT47</accession>
<reference evidence="1" key="1">
    <citation type="journal article" date="2023" name="G3 (Bethesda)">
        <title>A reference genome for the long-term kleptoplast-retaining sea slug Elysia crispata morphotype clarki.</title>
        <authorList>
            <person name="Eastman K.E."/>
            <person name="Pendleton A.L."/>
            <person name="Shaikh M.A."/>
            <person name="Suttiyut T."/>
            <person name="Ogas R."/>
            <person name="Tomko P."/>
            <person name="Gavelis G."/>
            <person name="Widhalm J.R."/>
            <person name="Wisecaver J.H."/>
        </authorList>
    </citation>
    <scope>NUCLEOTIDE SEQUENCE</scope>
    <source>
        <strain evidence="1">ECLA1</strain>
    </source>
</reference>
<keyword evidence="2" id="KW-1185">Reference proteome</keyword>
<organism evidence="1 2">
    <name type="scientific">Elysia crispata</name>
    <name type="common">lettuce slug</name>
    <dbReference type="NCBI Taxonomy" id="231223"/>
    <lineage>
        <taxon>Eukaryota</taxon>
        <taxon>Metazoa</taxon>
        <taxon>Spiralia</taxon>
        <taxon>Lophotrochozoa</taxon>
        <taxon>Mollusca</taxon>
        <taxon>Gastropoda</taxon>
        <taxon>Heterobranchia</taxon>
        <taxon>Euthyneura</taxon>
        <taxon>Panpulmonata</taxon>
        <taxon>Sacoglossa</taxon>
        <taxon>Placobranchoidea</taxon>
        <taxon>Plakobranchidae</taxon>
        <taxon>Elysia</taxon>
    </lineage>
</organism>
<dbReference type="AlphaFoldDB" id="A0AAE0YT47"/>
<comment type="caution">
    <text evidence="1">The sequence shown here is derived from an EMBL/GenBank/DDBJ whole genome shotgun (WGS) entry which is preliminary data.</text>
</comment>
<dbReference type="EMBL" id="JAWDGP010005602">
    <property type="protein sequence ID" value="KAK3755372.1"/>
    <property type="molecule type" value="Genomic_DNA"/>
</dbReference>
<proteinExistence type="predicted"/>
<name>A0AAE0YT47_9GAST</name>
<gene>
    <name evidence="1" type="ORF">RRG08_026102</name>
</gene>